<dbReference type="InterPro" id="IPR026444">
    <property type="entry name" value="Secre_tail"/>
</dbReference>
<dbReference type="Proteomes" id="UP000673975">
    <property type="component" value="Unassembled WGS sequence"/>
</dbReference>
<dbReference type="Gene3D" id="2.60.40.4070">
    <property type="match status" value="1"/>
</dbReference>
<dbReference type="InterPro" id="IPR013783">
    <property type="entry name" value="Ig-like_fold"/>
</dbReference>
<sequence length="241" mass="26755">MITKMIRNTIVLFLAAGLTFSAARAAAEGTVQEEEVFDVTFNVDMSDADFDPDVYDVFITGSMVDWTEPGENPDFAMEPHADDSDIYTITLELEADDYEYKYFLVEDEPTWDNDEWPGDPDRSISVTDDKVVEDIFGVQPGETSADEILADRPEDVTLNQNYPNPFNPTTQISFRVPENAGQVTLTVYNTLGQEVAELVNEQLGAGTHTVDFDAAGLTSGTYIYRLNAAGMELTRTMTLVK</sequence>
<dbReference type="EMBL" id="JAFIDN010000009">
    <property type="protein sequence ID" value="MBP3193218.1"/>
    <property type="molecule type" value="Genomic_DNA"/>
</dbReference>
<feature type="signal peptide" evidence="1">
    <location>
        <begin position="1"/>
        <end position="25"/>
    </location>
</feature>
<comment type="caution">
    <text evidence="3">The sequence shown here is derived from an EMBL/GenBank/DDBJ whole genome shotgun (WGS) entry which is preliminary data.</text>
</comment>
<feature type="domain" description="Secretion system C-terminal sorting" evidence="2">
    <location>
        <begin position="162"/>
        <end position="233"/>
    </location>
</feature>
<reference evidence="3" key="1">
    <citation type="submission" date="2021-02" db="EMBL/GenBank/DDBJ databases">
        <title>Natronogracilivirga saccharolytica gen. nov. sp. nov. a new anaerobic, haloalkiliphilic carbohydrate-fermenting bacterium from soda lake and proposing of Cyclonatronumiaceae fam. nov. in the phylum Balneolaeota.</title>
        <authorList>
            <person name="Zhilina T.N."/>
            <person name="Sorokin D.Y."/>
            <person name="Zavarzina D.G."/>
            <person name="Toshchakov S.V."/>
            <person name="Kublanov I.V."/>
        </authorList>
    </citation>
    <scope>NUCLEOTIDE SEQUENCE</scope>
    <source>
        <strain evidence="3">Z-1702</strain>
    </source>
</reference>
<dbReference type="SUPFAM" id="SSF81296">
    <property type="entry name" value="E set domains"/>
    <property type="match status" value="1"/>
</dbReference>
<dbReference type="NCBIfam" id="TIGR04183">
    <property type="entry name" value="Por_Secre_tail"/>
    <property type="match status" value="1"/>
</dbReference>
<dbReference type="InterPro" id="IPR014756">
    <property type="entry name" value="Ig_E-set"/>
</dbReference>
<evidence type="ECO:0000256" key="1">
    <source>
        <dbReference type="SAM" id="SignalP"/>
    </source>
</evidence>
<gene>
    <name evidence="3" type="ORF">NATSA_11125</name>
</gene>
<keyword evidence="1" id="KW-0732">Signal</keyword>
<protein>
    <submittedName>
        <fullName evidence="3">T9SS type A sorting domain-containing protein</fullName>
    </submittedName>
</protein>
<dbReference type="Pfam" id="PF18962">
    <property type="entry name" value="Por_Secre_tail"/>
    <property type="match status" value="1"/>
</dbReference>
<feature type="chain" id="PRO_5035255957" evidence="1">
    <location>
        <begin position="26"/>
        <end position="241"/>
    </location>
</feature>
<dbReference type="CDD" id="cd02859">
    <property type="entry name" value="E_set_AMPKbeta_like_N"/>
    <property type="match status" value="1"/>
</dbReference>
<dbReference type="Gene3D" id="2.60.40.10">
    <property type="entry name" value="Immunoglobulins"/>
    <property type="match status" value="1"/>
</dbReference>
<accession>A0A8J7RND3</accession>
<organism evidence="3 4">
    <name type="scientific">Natronogracilivirga saccharolytica</name>
    <dbReference type="NCBI Taxonomy" id="2812953"/>
    <lineage>
        <taxon>Bacteria</taxon>
        <taxon>Pseudomonadati</taxon>
        <taxon>Balneolota</taxon>
        <taxon>Balneolia</taxon>
        <taxon>Balneolales</taxon>
        <taxon>Cyclonatronaceae</taxon>
        <taxon>Natronogracilivirga</taxon>
    </lineage>
</organism>
<name>A0A8J7RND3_9BACT</name>
<keyword evidence="4" id="KW-1185">Reference proteome</keyword>
<dbReference type="AlphaFoldDB" id="A0A8J7RND3"/>
<proteinExistence type="predicted"/>
<evidence type="ECO:0000313" key="3">
    <source>
        <dbReference type="EMBL" id="MBP3193218.1"/>
    </source>
</evidence>
<evidence type="ECO:0000313" key="4">
    <source>
        <dbReference type="Proteomes" id="UP000673975"/>
    </source>
</evidence>
<evidence type="ECO:0000259" key="2">
    <source>
        <dbReference type="Pfam" id="PF18962"/>
    </source>
</evidence>